<dbReference type="RefSeq" id="WP_265423902.1">
    <property type="nucleotide sequence ID" value="NZ_JAPFPW010000002.1"/>
</dbReference>
<sequence length="106" mass="12123">MVDSLRLEDYRKLEAILKARYGVPLVGGVYWVPLPETICSPLQLEHEECRPHVVALDLEENRLCCEFLIRTRKAMHCGCMGYADTNQRGWIMDTVDALLEEACVIV</sequence>
<gene>
    <name evidence="1" type="ORF">OOT00_03490</name>
</gene>
<protein>
    <submittedName>
        <fullName evidence="1">Uncharacterized protein</fullName>
    </submittedName>
</protein>
<evidence type="ECO:0000313" key="1">
    <source>
        <dbReference type="EMBL" id="MCW7753046.1"/>
    </source>
</evidence>
<organism evidence="1 2">
    <name type="scientific">Desulfobotulus pelophilus</name>
    <dbReference type="NCBI Taxonomy" id="2823377"/>
    <lineage>
        <taxon>Bacteria</taxon>
        <taxon>Pseudomonadati</taxon>
        <taxon>Thermodesulfobacteriota</taxon>
        <taxon>Desulfobacteria</taxon>
        <taxon>Desulfobacterales</taxon>
        <taxon>Desulfobacteraceae</taxon>
        <taxon>Desulfobotulus</taxon>
    </lineage>
</organism>
<comment type="caution">
    <text evidence="1">The sequence shown here is derived from an EMBL/GenBank/DDBJ whole genome shotgun (WGS) entry which is preliminary data.</text>
</comment>
<proteinExistence type="predicted"/>
<accession>A0ABT3N7A9</accession>
<dbReference type="Proteomes" id="UP001209681">
    <property type="component" value="Unassembled WGS sequence"/>
</dbReference>
<name>A0ABT3N7A9_9BACT</name>
<reference evidence="1 2" key="1">
    <citation type="submission" date="2022-11" db="EMBL/GenBank/DDBJ databases">
        <title>Desulfobotulus tamanensis H1 sp. nov. - anaerobic, alkaliphilic, sulphate reducing bacterium isolated from terrestrial mud volcano.</title>
        <authorList>
            <person name="Frolova A."/>
            <person name="Merkel A.Y."/>
            <person name="Slobodkin A.I."/>
        </authorList>
    </citation>
    <scope>NUCLEOTIDE SEQUENCE [LARGE SCALE GENOMIC DNA]</scope>
    <source>
        <strain evidence="1 2">H1</strain>
    </source>
</reference>
<keyword evidence="2" id="KW-1185">Reference proteome</keyword>
<evidence type="ECO:0000313" key="2">
    <source>
        <dbReference type="Proteomes" id="UP001209681"/>
    </source>
</evidence>
<dbReference type="EMBL" id="JAPFPW010000002">
    <property type="protein sequence ID" value="MCW7753046.1"/>
    <property type="molecule type" value="Genomic_DNA"/>
</dbReference>